<evidence type="ECO:0000256" key="1">
    <source>
        <dbReference type="SAM" id="MobiDB-lite"/>
    </source>
</evidence>
<feature type="region of interest" description="Disordered" evidence="1">
    <location>
        <begin position="1"/>
        <end position="29"/>
    </location>
</feature>
<reference evidence="3" key="1">
    <citation type="journal article" date="2019" name="Int. J. Syst. Evol. Microbiol.">
        <title>The Global Catalogue of Microorganisms (GCM) 10K type strain sequencing project: providing services to taxonomists for standard genome sequencing and annotation.</title>
        <authorList>
            <consortium name="The Broad Institute Genomics Platform"/>
            <consortium name="The Broad Institute Genome Sequencing Center for Infectious Disease"/>
            <person name="Wu L."/>
            <person name="Ma J."/>
        </authorList>
    </citation>
    <scope>NUCLEOTIDE SEQUENCE [LARGE SCALE GENOMIC DNA]</scope>
    <source>
        <strain evidence="3">JCM 18126</strain>
    </source>
</reference>
<evidence type="ECO:0000313" key="3">
    <source>
        <dbReference type="Proteomes" id="UP001501195"/>
    </source>
</evidence>
<name>A0ABP9HCC6_9ACTN</name>
<organism evidence="2 3">
    <name type="scientific">Kineococcus glutinatus</name>
    <dbReference type="NCBI Taxonomy" id="1070872"/>
    <lineage>
        <taxon>Bacteria</taxon>
        <taxon>Bacillati</taxon>
        <taxon>Actinomycetota</taxon>
        <taxon>Actinomycetes</taxon>
        <taxon>Kineosporiales</taxon>
        <taxon>Kineosporiaceae</taxon>
        <taxon>Kineococcus</taxon>
    </lineage>
</organism>
<sequence length="51" mass="5371">MVTEPSSDAEPPLPPPHPEASRVTLAPSDANTAAPRSFLIIVELLSSSSTW</sequence>
<gene>
    <name evidence="2" type="ORF">GCM10023225_07360</name>
</gene>
<keyword evidence="3" id="KW-1185">Reference proteome</keyword>
<feature type="compositionally biased region" description="Low complexity" evidence="1">
    <location>
        <begin position="1"/>
        <end position="10"/>
    </location>
</feature>
<dbReference type="Proteomes" id="UP001501195">
    <property type="component" value="Unassembled WGS sequence"/>
</dbReference>
<protein>
    <submittedName>
        <fullName evidence="2">Uncharacterized protein</fullName>
    </submittedName>
</protein>
<comment type="caution">
    <text evidence="2">The sequence shown here is derived from an EMBL/GenBank/DDBJ whole genome shotgun (WGS) entry which is preliminary data.</text>
</comment>
<proteinExistence type="predicted"/>
<dbReference type="EMBL" id="BAABIL010000085">
    <property type="protein sequence ID" value="GAA4967127.1"/>
    <property type="molecule type" value="Genomic_DNA"/>
</dbReference>
<accession>A0ABP9HCC6</accession>
<evidence type="ECO:0000313" key="2">
    <source>
        <dbReference type="EMBL" id="GAA4967127.1"/>
    </source>
</evidence>